<feature type="compositionally biased region" description="Low complexity" evidence="1">
    <location>
        <begin position="390"/>
        <end position="401"/>
    </location>
</feature>
<feature type="region of interest" description="Disordered" evidence="1">
    <location>
        <begin position="370"/>
        <end position="416"/>
    </location>
</feature>
<feature type="compositionally biased region" description="Basic and acidic residues" evidence="1">
    <location>
        <begin position="406"/>
        <end position="416"/>
    </location>
</feature>
<dbReference type="EC" id="3.1.3.5" evidence="4"/>
<dbReference type="InterPro" id="IPR036523">
    <property type="entry name" value="SurE-like_sf"/>
</dbReference>
<dbReference type="InterPro" id="IPR002828">
    <property type="entry name" value="SurE-like_Pase/nucleotidase"/>
</dbReference>
<feature type="compositionally biased region" description="Basic and acidic residues" evidence="1">
    <location>
        <begin position="27"/>
        <end position="66"/>
    </location>
</feature>
<evidence type="ECO:0000256" key="2">
    <source>
        <dbReference type="SAM" id="SignalP"/>
    </source>
</evidence>
<name>A0A9Q8QAH4_9HYPO</name>
<dbReference type="EMBL" id="CP086355">
    <property type="protein sequence ID" value="UNI16065.1"/>
    <property type="molecule type" value="Genomic_DNA"/>
</dbReference>
<feature type="region of interest" description="Disordered" evidence="1">
    <location>
        <begin position="27"/>
        <end position="68"/>
    </location>
</feature>
<keyword evidence="2" id="KW-0732">Signal</keyword>
<keyword evidence="4" id="KW-0378">Hydrolase</keyword>
<dbReference type="RefSeq" id="XP_047839546.1">
    <property type="nucleotide sequence ID" value="XM_047983574.1"/>
</dbReference>
<dbReference type="OrthoDB" id="4018688at2759"/>
<dbReference type="Gene3D" id="3.40.1210.10">
    <property type="entry name" value="Survival protein SurE-like phosphatase/nucleotidase"/>
    <property type="match status" value="1"/>
</dbReference>
<proteinExistence type="predicted"/>
<feature type="domain" description="Survival protein SurE-like phosphatase/nucleotidase" evidence="3">
    <location>
        <begin position="69"/>
        <end position="295"/>
    </location>
</feature>
<dbReference type="KEGG" id="ptkz:JDV02_002540"/>
<evidence type="ECO:0000313" key="4">
    <source>
        <dbReference type="EMBL" id="UNI16065.1"/>
    </source>
</evidence>
<protein>
    <submittedName>
        <fullName evidence="4">5'-nucleotidase</fullName>
        <ecNumber evidence="4">3.1.3.5</ecNumber>
    </submittedName>
</protein>
<dbReference type="Pfam" id="PF01975">
    <property type="entry name" value="SurE"/>
    <property type="match status" value="1"/>
</dbReference>
<dbReference type="GO" id="GO:0008253">
    <property type="term" value="F:5'-nucleotidase activity"/>
    <property type="evidence" value="ECO:0007669"/>
    <property type="project" value="UniProtKB-EC"/>
</dbReference>
<dbReference type="AlphaFoldDB" id="A0A9Q8QAH4"/>
<reference evidence="4" key="1">
    <citation type="submission" date="2021-11" db="EMBL/GenBank/DDBJ databases">
        <title>Purpureocillium_takamizusanense_genome.</title>
        <authorList>
            <person name="Nguyen N.-H."/>
        </authorList>
    </citation>
    <scope>NUCLEOTIDE SEQUENCE</scope>
    <source>
        <strain evidence="4">PT3</strain>
    </source>
</reference>
<feature type="signal peptide" evidence="2">
    <location>
        <begin position="1"/>
        <end position="19"/>
    </location>
</feature>
<dbReference type="GeneID" id="72064501"/>
<accession>A0A9Q8QAH4</accession>
<sequence length="416" mass="46957">MKFLFLAVVALCHLELAAAVIGAWPRPEETKRGREERSKKRDEEKKQRQEAKNKGKEKPPPKDPEKTYILQSNADGWAELSIRLLNDELRARGHDPFLGAPAEDVSRVSRWDKDNNKVRPRTKPCHYNSCPADTGLEHGYNSTSPHLAWINGGARDSLDRAFYVLSKDYWAWPEGKRRGMWPDVVVFGPNVGSILGPTATDRFVTPVCRGAHECVFWGDTPAIVFSMNTTLRLPWNREPVPESTRLWAELSAMITHRLMETSKKKKARSGKKWDTIPRGPWLNVNYPKYDKASCSKPSDVKFIMTRVDKPPKEADKDIDWCGTTMRPLEKVIHGLPGCFATISFVTLKHSDKKTRHGAEEDLLERLKDIMSCPPEKPAPTRPRTSGAPQAATTNSSARASNWGTQHVEDDLRGGCR</sequence>
<dbReference type="Proteomes" id="UP000829364">
    <property type="component" value="Chromosome 2"/>
</dbReference>
<evidence type="ECO:0000313" key="5">
    <source>
        <dbReference type="Proteomes" id="UP000829364"/>
    </source>
</evidence>
<organism evidence="4 5">
    <name type="scientific">Purpureocillium takamizusanense</name>
    <dbReference type="NCBI Taxonomy" id="2060973"/>
    <lineage>
        <taxon>Eukaryota</taxon>
        <taxon>Fungi</taxon>
        <taxon>Dikarya</taxon>
        <taxon>Ascomycota</taxon>
        <taxon>Pezizomycotina</taxon>
        <taxon>Sordariomycetes</taxon>
        <taxon>Hypocreomycetidae</taxon>
        <taxon>Hypocreales</taxon>
        <taxon>Ophiocordycipitaceae</taxon>
        <taxon>Purpureocillium</taxon>
    </lineage>
</organism>
<dbReference type="SUPFAM" id="SSF64167">
    <property type="entry name" value="SurE-like"/>
    <property type="match status" value="1"/>
</dbReference>
<keyword evidence="5" id="KW-1185">Reference proteome</keyword>
<feature type="chain" id="PRO_5040170632" evidence="2">
    <location>
        <begin position="20"/>
        <end position="416"/>
    </location>
</feature>
<gene>
    <name evidence="4" type="ORF">JDV02_002540</name>
</gene>
<evidence type="ECO:0000256" key="1">
    <source>
        <dbReference type="SAM" id="MobiDB-lite"/>
    </source>
</evidence>
<evidence type="ECO:0000259" key="3">
    <source>
        <dbReference type="Pfam" id="PF01975"/>
    </source>
</evidence>